<name>T1G2X7_HELRO</name>
<dbReference type="PANTHER" id="PTHR12770">
    <property type="entry name" value="RUS1 FAMILY PROTEIN C16ORF58"/>
    <property type="match status" value="1"/>
</dbReference>
<evidence type="ECO:0000256" key="3">
    <source>
        <dbReference type="ARBA" id="ARBA00022692"/>
    </source>
</evidence>
<dbReference type="InParanoid" id="T1G2X7"/>
<dbReference type="OrthoDB" id="364779at2759"/>
<evidence type="ECO:0000313" key="10">
    <source>
        <dbReference type="Proteomes" id="UP000015101"/>
    </source>
</evidence>
<dbReference type="GeneID" id="20215425"/>
<feature type="domain" description="Protein root UVB sensitive/RUS" evidence="7">
    <location>
        <begin position="19"/>
        <end position="249"/>
    </location>
</feature>
<accession>T1G2X7</accession>
<proteinExistence type="inferred from homology"/>
<dbReference type="Pfam" id="PF04884">
    <property type="entry name" value="UVB_sens_prot"/>
    <property type="match status" value="1"/>
</dbReference>
<dbReference type="InterPro" id="IPR006968">
    <property type="entry name" value="RUS_fam"/>
</dbReference>
<dbReference type="STRING" id="6412.T1G2X7"/>
<dbReference type="CTD" id="20215425"/>
<comment type="subcellular location">
    <subcellularLocation>
        <location evidence="1">Membrane</location>
    </subcellularLocation>
</comment>
<dbReference type="EnsemblMetazoa" id="HelroT77440">
    <property type="protein sequence ID" value="HelroP77440"/>
    <property type="gene ID" value="HelroG77440"/>
</dbReference>
<dbReference type="PANTHER" id="PTHR12770:SF31">
    <property type="entry name" value="RUS FAMILY MEMBER 1"/>
    <property type="match status" value="1"/>
</dbReference>
<keyword evidence="3 6" id="KW-0812">Transmembrane</keyword>
<feature type="transmembrane region" description="Helical" evidence="6">
    <location>
        <begin position="183"/>
        <end position="200"/>
    </location>
</feature>
<dbReference type="HOGENOM" id="CLU_015325_4_1_1"/>
<protein>
    <recommendedName>
        <fullName evidence="7">Protein root UVB sensitive/RUS domain-containing protein</fullName>
    </recommendedName>
</protein>
<dbReference type="EMBL" id="AMQM01003881">
    <property type="status" value="NOT_ANNOTATED_CDS"/>
    <property type="molecule type" value="Genomic_DNA"/>
</dbReference>
<dbReference type="EMBL" id="KB096325">
    <property type="protein sequence ID" value="ESO05798.1"/>
    <property type="molecule type" value="Genomic_DNA"/>
</dbReference>
<dbReference type="GO" id="GO:0016020">
    <property type="term" value="C:membrane"/>
    <property type="evidence" value="ECO:0007669"/>
    <property type="project" value="UniProtKB-SubCell"/>
</dbReference>
<organism evidence="9 10">
    <name type="scientific">Helobdella robusta</name>
    <name type="common">Californian leech</name>
    <dbReference type="NCBI Taxonomy" id="6412"/>
    <lineage>
        <taxon>Eukaryota</taxon>
        <taxon>Metazoa</taxon>
        <taxon>Spiralia</taxon>
        <taxon>Lophotrochozoa</taxon>
        <taxon>Annelida</taxon>
        <taxon>Clitellata</taxon>
        <taxon>Hirudinea</taxon>
        <taxon>Rhynchobdellida</taxon>
        <taxon>Glossiphoniidae</taxon>
        <taxon>Helobdella</taxon>
    </lineage>
</organism>
<keyword evidence="5 6" id="KW-0472">Membrane</keyword>
<gene>
    <name evidence="9" type="primary">20215425</name>
    <name evidence="8" type="ORF">HELRODRAFT_77440</name>
</gene>
<keyword evidence="4 6" id="KW-1133">Transmembrane helix</keyword>
<reference evidence="9" key="3">
    <citation type="submission" date="2015-06" db="UniProtKB">
        <authorList>
            <consortium name="EnsemblMetazoa"/>
        </authorList>
    </citation>
    <scope>IDENTIFICATION</scope>
</reference>
<dbReference type="KEGG" id="hro:HELRODRAFT_77440"/>
<evidence type="ECO:0000256" key="1">
    <source>
        <dbReference type="ARBA" id="ARBA00004370"/>
    </source>
</evidence>
<evidence type="ECO:0000259" key="7">
    <source>
        <dbReference type="Pfam" id="PF04884"/>
    </source>
</evidence>
<evidence type="ECO:0000256" key="6">
    <source>
        <dbReference type="SAM" id="Phobius"/>
    </source>
</evidence>
<dbReference type="Proteomes" id="UP000015101">
    <property type="component" value="Unassembled WGS sequence"/>
</dbReference>
<comment type="similarity">
    <text evidence="2">Belongs to the RUS1 family.</text>
</comment>
<dbReference type="EMBL" id="AMQM01003880">
    <property type="status" value="NOT_ANNOTATED_CDS"/>
    <property type="molecule type" value="Genomic_DNA"/>
</dbReference>
<reference evidence="10" key="1">
    <citation type="submission" date="2012-12" db="EMBL/GenBank/DDBJ databases">
        <authorList>
            <person name="Hellsten U."/>
            <person name="Grimwood J."/>
            <person name="Chapman J.A."/>
            <person name="Shapiro H."/>
            <person name="Aerts A."/>
            <person name="Otillar R.P."/>
            <person name="Terry A.Y."/>
            <person name="Boore J.L."/>
            <person name="Simakov O."/>
            <person name="Marletaz F."/>
            <person name="Cho S.-J."/>
            <person name="Edsinger-Gonzales E."/>
            <person name="Havlak P."/>
            <person name="Kuo D.-H."/>
            <person name="Larsson T."/>
            <person name="Lv J."/>
            <person name="Arendt D."/>
            <person name="Savage R."/>
            <person name="Osoegawa K."/>
            <person name="de Jong P."/>
            <person name="Lindberg D.R."/>
            <person name="Seaver E.C."/>
            <person name="Weisblat D.A."/>
            <person name="Putnam N.H."/>
            <person name="Grigoriev I.V."/>
            <person name="Rokhsar D.S."/>
        </authorList>
    </citation>
    <scope>NUCLEOTIDE SEQUENCE</scope>
</reference>
<evidence type="ECO:0000256" key="4">
    <source>
        <dbReference type="ARBA" id="ARBA00022989"/>
    </source>
</evidence>
<dbReference type="AlphaFoldDB" id="T1G2X7"/>
<dbReference type="FunCoup" id="T1G2X7">
    <property type="interactions" value="634"/>
</dbReference>
<evidence type="ECO:0000256" key="2">
    <source>
        <dbReference type="ARBA" id="ARBA00007558"/>
    </source>
</evidence>
<feature type="transmembrane region" description="Helical" evidence="6">
    <location>
        <begin position="206"/>
        <end position="223"/>
    </location>
</feature>
<evidence type="ECO:0000313" key="8">
    <source>
        <dbReference type="EMBL" id="ESO05798.1"/>
    </source>
</evidence>
<sequence length="273" mass="30423">MIFDIIASLLDTTLIFIITLQSIFMPQGYPESVSGDYLEYQIWDTIQAFCSSITATLATQSILKGVGVGDSSATIAAATLTWLLKDGTSMVGRIMFAWFRGSVLDCDCKRWRFFADILNDVAIFLDIIAQHFVHIFTLIVCISGILKSVVGVAGGSTRSAIMEHQARRNNMADLSAKDGSQETLVNLAGLMFSILIIPSVSQNTNIVWLLFLLLTGMHLYANYRAVRCIVMETLNQTRLRYIVFIYLQENRIASLFEANRAEPILTGTELSYF</sequence>
<evidence type="ECO:0000313" key="9">
    <source>
        <dbReference type="EnsemblMetazoa" id="HelroP77440"/>
    </source>
</evidence>
<keyword evidence="10" id="KW-1185">Reference proteome</keyword>
<dbReference type="OMA" id="MHLYANY"/>
<dbReference type="RefSeq" id="XP_009016431.1">
    <property type="nucleotide sequence ID" value="XM_009018183.1"/>
</dbReference>
<dbReference type="eggNOG" id="KOG4249">
    <property type="taxonomic scope" value="Eukaryota"/>
</dbReference>
<evidence type="ECO:0000256" key="5">
    <source>
        <dbReference type="ARBA" id="ARBA00023136"/>
    </source>
</evidence>
<reference evidence="8 10" key="2">
    <citation type="journal article" date="2013" name="Nature">
        <title>Insights into bilaterian evolution from three spiralian genomes.</title>
        <authorList>
            <person name="Simakov O."/>
            <person name="Marletaz F."/>
            <person name="Cho S.J."/>
            <person name="Edsinger-Gonzales E."/>
            <person name="Havlak P."/>
            <person name="Hellsten U."/>
            <person name="Kuo D.H."/>
            <person name="Larsson T."/>
            <person name="Lv J."/>
            <person name="Arendt D."/>
            <person name="Savage R."/>
            <person name="Osoegawa K."/>
            <person name="de Jong P."/>
            <person name="Grimwood J."/>
            <person name="Chapman J.A."/>
            <person name="Shapiro H."/>
            <person name="Aerts A."/>
            <person name="Otillar R.P."/>
            <person name="Terry A.Y."/>
            <person name="Boore J.L."/>
            <person name="Grigoriev I.V."/>
            <person name="Lindberg D.R."/>
            <person name="Seaver E.C."/>
            <person name="Weisblat D.A."/>
            <person name="Putnam N.H."/>
            <person name="Rokhsar D.S."/>
        </authorList>
    </citation>
    <scope>NUCLEOTIDE SEQUENCE</scope>
</reference>
<dbReference type="InterPro" id="IPR054549">
    <property type="entry name" value="UVB_sens_RUS_dom"/>
</dbReference>